<accession>A0A2H0XAV9</accession>
<dbReference type="AlphaFoldDB" id="A0A2H0XAV9"/>
<dbReference type="InterPro" id="IPR013783">
    <property type="entry name" value="Ig-like_fold"/>
</dbReference>
<feature type="non-terminal residue" evidence="1">
    <location>
        <position position="1"/>
    </location>
</feature>
<evidence type="ECO:0000313" key="2">
    <source>
        <dbReference type="Proteomes" id="UP000231252"/>
    </source>
</evidence>
<proteinExistence type="predicted"/>
<dbReference type="Gene3D" id="2.60.40.10">
    <property type="entry name" value="Immunoglobulins"/>
    <property type="match status" value="1"/>
</dbReference>
<dbReference type="Proteomes" id="UP000231252">
    <property type="component" value="Unassembled WGS sequence"/>
</dbReference>
<name>A0A2H0XAV9_UNCKA</name>
<gene>
    <name evidence="1" type="ORF">COT50_03950</name>
</gene>
<evidence type="ECO:0000313" key="1">
    <source>
        <dbReference type="EMBL" id="PIS22070.1"/>
    </source>
</evidence>
<reference evidence="2" key="1">
    <citation type="submission" date="2017-09" db="EMBL/GenBank/DDBJ databases">
        <title>Depth-based differentiation of microbial function through sediment-hosted aquifers and enrichment of novel symbionts in the deep terrestrial subsurface.</title>
        <authorList>
            <person name="Probst A.J."/>
            <person name="Ladd B."/>
            <person name="Jarett J.K."/>
            <person name="Geller-Mcgrath D.E."/>
            <person name="Sieber C.M.K."/>
            <person name="Emerson J.B."/>
            <person name="Anantharaman K."/>
            <person name="Thomas B.C."/>
            <person name="Malmstrom R."/>
            <person name="Stieglmeier M."/>
            <person name="Klingl A."/>
            <person name="Woyke T."/>
            <person name="Ryan C.M."/>
            <person name="Banfield J.F."/>
        </authorList>
    </citation>
    <scope>NUCLEOTIDE SEQUENCE [LARGE SCALE GENOMIC DNA]</scope>
</reference>
<sequence length="220" mass="23234">QNQKPLVSIDLSLEGKSFKYGETVTMAVNSSDSDGVIDQLNLVVNDIVVETVTVSSYAFELKSLPLGVYKIYAKALDDDGEEGISRTITIYVDPESVFDPDISESISKPISDLISIPLSTIISDDISTPVSTIISDVISMPISESISGVISDIVSTPLSNAVSDVVSSVISGDISQNVSEVVSNIISVDVSGVISSTISEIVSMPVSDLISKEVSQLLSR</sequence>
<dbReference type="EMBL" id="PEYU01000088">
    <property type="protein sequence ID" value="PIS22070.1"/>
    <property type="molecule type" value="Genomic_DNA"/>
</dbReference>
<organism evidence="1 2">
    <name type="scientific">candidate division WWE3 bacterium CG08_land_8_20_14_0_20_41_10</name>
    <dbReference type="NCBI Taxonomy" id="1975085"/>
    <lineage>
        <taxon>Bacteria</taxon>
        <taxon>Katanobacteria</taxon>
    </lineage>
</organism>
<comment type="caution">
    <text evidence="1">The sequence shown here is derived from an EMBL/GenBank/DDBJ whole genome shotgun (WGS) entry which is preliminary data.</text>
</comment>
<protein>
    <submittedName>
        <fullName evidence="1">Uncharacterized protein</fullName>
    </submittedName>
</protein>